<keyword evidence="15" id="KW-0539">Nucleus</keyword>
<dbReference type="PROSITE" id="PS51475">
    <property type="entry name" value="PROTEASOME_ALPHA_2"/>
    <property type="match status" value="1"/>
</dbReference>
<evidence type="ECO:0000256" key="20">
    <source>
        <dbReference type="SAM" id="MobiDB-lite"/>
    </source>
</evidence>
<dbReference type="Pfam" id="PF16366">
    <property type="entry name" value="CEBP_ZZ"/>
    <property type="match status" value="1"/>
</dbReference>
<dbReference type="STRING" id="52904.ENSSMAP00000015982"/>
<dbReference type="GO" id="GO:0043022">
    <property type="term" value="F:ribosome binding"/>
    <property type="evidence" value="ECO:0007669"/>
    <property type="project" value="TreeGrafter"/>
</dbReference>
<dbReference type="GO" id="GO:0010494">
    <property type="term" value="C:cytoplasmic stress granule"/>
    <property type="evidence" value="ECO:0007669"/>
    <property type="project" value="UniProtKB-SubCell"/>
</dbReference>
<evidence type="ECO:0000259" key="21">
    <source>
        <dbReference type="PROSITE" id="PS50102"/>
    </source>
</evidence>
<feature type="compositionally biased region" description="Low complexity" evidence="20">
    <location>
        <begin position="823"/>
        <end position="839"/>
    </location>
</feature>
<dbReference type="InterPro" id="IPR035979">
    <property type="entry name" value="RBD_domain_sf"/>
</dbReference>
<evidence type="ECO:0000256" key="9">
    <source>
        <dbReference type="ARBA" id="ARBA00022723"/>
    </source>
</evidence>
<evidence type="ECO:0000256" key="1">
    <source>
        <dbReference type="ARBA" id="ARBA00003876"/>
    </source>
</evidence>
<accession>A0A2U9BBB0</accession>
<dbReference type="InterPro" id="IPR000504">
    <property type="entry name" value="RRM_dom"/>
</dbReference>
<dbReference type="Pfam" id="PF16367">
    <property type="entry name" value="RRM_7"/>
    <property type="match status" value="1"/>
</dbReference>
<evidence type="ECO:0000313" key="23">
    <source>
        <dbReference type="Proteomes" id="UP000246464"/>
    </source>
</evidence>
<evidence type="ECO:0000256" key="18">
    <source>
        <dbReference type="PROSITE-ProRule" id="PRU00808"/>
    </source>
</evidence>
<keyword evidence="19" id="KW-0175">Coiled coil</keyword>
<dbReference type="GO" id="GO:0006397">
    <property type="term" value="P:mRNA processing"/>
    <property type="evidence" value="ECO:0007669"/>
    <property type="project" value="UniProtKB-KW"/>
</dbReference>
<dbReference type="GO" id="GO:0045202">
    <property type="term" value="C:synapse"/>
    <property type="evidence" value="ECO:0007669"/>
    <property type="project" value="TreeGrafter"/>
</dbReference>
<evidence type="ECO:0000256" key="11">
    <source>
        <dbReference type="ARBA" id="ARBA00022833"/>
    </source>
</evidence>
<feature type="region of interest" description="Disordered" evidence="20">
    <location>
        <begin position="818"/>
        <end position="859"/>
    </location>
</feature>
<dbReference type="Gene3D" id="3.30.70.330">
    <property type="match status" value="3"/>
</dbReference>
<comment type="similarity">
    <text evidence="4">Belongs to the RRM CPEB family.</text>
</comment>
<evidence type="ECO:0000256" key="6">
    <source>
        <dbReference type="ARBA" id="ARBA00021341"/>
    </source>
</evidence>
<dbReference type="CDD" id="cd12725">
    <property type="entry name" value="RRM2_CPEB1"/>
    <property type="match status" value="1"/>
</dbReference>
<feature type="compositionally biased region" description="Low complexity" evidence="20">
    <location>
        <begin position="398"/>
        <end position="414"/>
    </location>
</feature>
<dbReference type="Gene3D" id="4.10.640.40">
    <property type="entry name" value="Cytoplasmic polyadenylation element-binding protein, ZZ domain"/>
    <property type="match status" value="1"/>
</dbReference>
<evidence type="ECO:0000256" key="7">
    <source>
        <dbReference type="ARBA" id="ARBA00022490"/>
    </source>
</evidence>
<dbReference type="GO" id="GO:0008135">
    <property type="term" value="F:translation factor activity, RNA binding"/>
    <property type="evidence" value="ECO:0007669"/>
    <property type="project" value="TreeGrafter"/>
</dbReference>
<dbReference type="InterPro" id="IPR016050">
    <property type="entry name" value="Proteasome_bsu_CS"/>
</dbReference>
<dbReference type="GO" id="GO:0003730">
    <property type="term" value="F:mRNA 3'-UTR binding"/>
    <property type="evidence" value="ECO:0007669"/>
    <property type="project" value="InterPro"/>
</dbReference>
<dbReference type="SUPFAM" id="SSF54928">
    <property type="entry name" value="RNA-binding domain, RBD"/>
    <property type="match status" value="2"/>
</dbReference>
<dbReference type="GO" id="GO:0042803">
    <property type="term" value="F:protein homodimerization activity"/>
    <property type="evidence" value="ECO:0007669"/>
    <property type="project" value="InterPro"/>
</dbReference>
<evidence type="ECO:0000256" key="4">
    <source>
        <dbReference type="ARBA" id="ARBA00010347"/>
    </source>
</evidence>
<dbReference type="Proteomes" id="UP000246464">
    <property type="component" value="Chromosome 5"/>
</dbReference>
<keyword evidence="8" id="KW-0507">mRNA processing</keyword>
<dbReference type="FunFam" id="3.30.70.330:FF:000037">
    <property type="entry name" value="RNA-binding protein with multiple splicing 2"/>
    <property type="match status" value="1"/>
</dbReference>
<evidence type="ECO:0000313" key="22">
    <source>
        <dbReference type="EMBL" id="AWP01238.1"/>
    </source>
</evidence>
<dbReference type="Pfam" id="PF00227">
    <property type="entry name" value="Proteasome"/>
    <property type="match status" value="1"/>
</dbReference>
<dbReference type="InterPro" id="IPR001353">
    <property type="entry name" value="Proteasome_sua/b"/>
</dbReference>
<dbReference type="GO" id="GO:0019773">
    <property type="term" value="C:proteasome core complex, alpha-subunit complex"/>
    <property type="evidence" value="ECO:0007669"/>
    <property type="project" value="UniProtKB-UniRule"/>
</dbReference>
<dbReference type="PROSITE" id="PS50102">
    <property type="entry name" value="RRM"/>
    <property type="match status" value="2"/>
</dbReference>
<comment type="function">
    <text evidence="1">Component of the 20S core proteasome complex involved in the proteolytic degradation of most intracellular proteins. This complex plays numerous essential roles within the cell by associating with different regulatory particles. Associated with two 19S regulatory particles, forms the 26S proteasome and thus participates in the ATP-dependent degradation of ubiquitinated proteins. The 26S proteasome plays a key role in the maintenance of protein homeostasis by removing misfolded or damaged proteins that could impair cellular functions, and by removing proteins whose functions are no longer required. Associated with the PA200 or PA28, the 20S proteasome mediates ubiquitin-independent protein degradation. This type of proteolysis is required in several pathways including spermatogenesis (20S-PA200 complex) or generation of a subset of MHC class I-presented antigenic peptides (20S-PA28 complex).</text>
</comment>
<keyword evidence="11" id="KW-0862">Zinc</keyword>
<name>A0A2U9BBB0_SCOMX</name>
<keyword evidence="13 17" id="KW-0694">RNA-binding</keyword>
<keyword evidence="10" id="KW-0677">Repeat</keyword>
<dbReference type="InterPro" id="IPR012677">
    <property type="entry name" value="Nucleotide-bd_a/b_plait_sf"/>
</dbReference>
<proteinExistence type="inferred from homology"/>
<feature type="region of interest" description="Disordered" evidence="20">
    <location>
        <begin position="765"/>
        <end position="785"/>
    </location>
</feature>
<reference evidence="22 23" key="1">
    <citation type="submission" date="2017-12" db="EMBL/GenBank/DDBJ databases">
        <title>Integrating genomic resources of turbot (Scophthalmus maximus) in depth evaluation of genetic and physical mapping variation across individuals.</title>
        <authorList>
            <person name="Martinez P."/>
        </authorList>
    </citation>
    <scope>NUCLEOTIDE SEQUENCE [LARGE SCALE GENOMIC DNA]</scope>
</reference>
<dbReference type="InterPro" id="IPR034819">
    <property type="entry name" value="CPEB"/>
</dbReference>
<dbReference type="Pfam" id="PF16368">
    <property type="entry name" value="CEBP1_N"/>
    <property type="match status" value="1"/>
</dbReference>
<organism evidence="22 23">
    <name type="scientific">Scophthalmus maximus</name>
    <name type="common">Turbot</name>
    <name type="synonym">Psetta maxima</name>
    <dbReference type="NCBI Taxonomy" id="52904"/>
    <lineage>
        <taxon>Eukaryota</taxon>
        <taxon>Metazoa</taxon>
        <taxon>Chordata</taxon>
        <taxon>Craniata</taxon>
        <taxon>Vertebrata</taxon>
        <taxon>Euteleostomi</taxon>
        <taxon>Actinopterygii</taxon>
        <taxon>Neopterygii</taxon>
        <taxon>Teleostei</taxon>
        <taxon>Neoteleostei</taxon>
        <taxon>Acanthomorphata</taxon>
        <taxon>Carangaria</taxon>
        <taxon>Pleuronectiformes</taxon>
        <taxon>Pleuronectoidei</taxon>
        <taxon>Scophthalmidae</taxon>
        <taxon>Scophthalmus</taxon>
    </lineage>
</organism>
<dbReference type="GO" id="GO:0051603">
    <property type="term" value="P:proteolysis involved in protein catabolic process"/>
    <property type="evidence" value="ECO:0007669"/>
    <property type="project" value="InterPro"/>
</dbReference>
<feature type="region of interest" description="Disordered" evidence="20">
    <location>
        <begin position="260"/>
        <end position="286"/>
    </location>
</feature>
<dbReference type="CDD" id="cd12723">
    <property type="entry name" value="RRM1_CPEB1"/>
    <property type="match status" value="1"/>
</dbReference>
<keyword evidence="7" id="KW-0963">Cytoplasm</keyword>
<feature type="compositionally biased region" description="Low complexity" evidence="20">
    <location>
        <begin position="765"/>
        <end position="784"/>
    </location>
</feature>
<evidence type="ECO:0000256" key="10">
    <source>
        <dbReference type="ARBA" id="ARBA00022737"/>
    </source>
</evidence>
<feature type="region of interest" description="Disordered" evidence="20">
    <location>
        <begin position="393"/>
        <end position="414"/>
    </location>
</feature>
<feature type="coiled-coil region" evidence="19">
    <location>
        <begin position="202"/>
        <end position="233"/>
    </location>
</feature>
<feature type="domain" description="RRM" evidence="21">
    <location>
        <begin position="422"/>
        <end position="499"/>
    </location>
</feature>
<dbReference type="CDD" id="cd19757">
    <property type="entry name" value="Bbox1"/>
    <property type="match status" value="1"/>
</dbReference>
<evidence type="ECO:0000256" key="15">
    <source>
        <dbReference type="ARBA" id="ARBA00023242"/>
    </source>
</evidence>
<evidence type="ECO:0000256" key="16">
    <source>
        <dbReference type="ARBA" id="ARBA00055039"/>
    </source>
</evidence>
<dbReference type="AlphaFoldDB" id="A0A2U9BBB0"/>
<dbReference type="GO" id="GO:2000766">
    <property type="term" value="P:negative regulation of cytoplasmic translation"/>
    <property type="evidence" value="ECO:0007669"/>
    <property type="project" value="TreeGrafter"/>
</dbReference>
<dbReference type="FunFam" id="4.10.640.40:FF:000002">
    <property type="entry name" value="Putative Cytoplasmic polyadenylation element-binding protein 1"/>
    <property type="match status" value="1"/>
</dbReference>
<evidence type="ECO:0000256" key="2">
    <source>
        <dbReference type="ARBA" id="ARBA00004123"/>
    </source>
</evidence>
<dbReference type="FunFam" id="3.30.70.330:FF:000086">
    <property type="entry name" value="Putative Cytoplasmic polyadenylation element-binding protein 1"/>
    <property type="match status" value="1"/>
</dbReference>
<feature type="domain" description="RRM" evidence="21">
    <location>
        <begin position="902"/>
        <end position="990"/>
    </location>
</feature>
<keyword evidence="9" id="KW-0479">Metal-binding</keyword>
<dbReference type="PANTHER" id="PTHR12566:SF9">
    <property type="entry name" value="CYTOPLASMIC POLYADENYLATION ELEMENT-BINDING PROTEIN 1"/>
    <property type="match status" value="1"/>
</dbReference>
<dbReference type="GO" id="GO:0046872">
    <property type="term" value="F:metal ion binding"/>
    <property type="evidence" value="ECO:0007669"/>
    <property type="project" value="UniProtKB-KW"/>
</dbReference>
<dbReference type="Pfam" id="PF00076">
    <property type="entry name" value="RRM_1"/>
    <property type="match status" value="1"/>
</dbReference>
<evidence type="ECO:0000256" key="17">
    <source>
        <dbReference type="PROSITE-ProRule" id="PRU00176"/>
    </source>
</evidence>
<dbReference type="InterPro" id="IPR038446">
    <property type="entry name" value="CEBP_ZZ_sf"/>
</dbReference>
<dbReference type="GO" id="GO:0043005">
    <property type="term" value="C:neuron projection"/>
    <property type="evidence" value="ECO:0007669"/>
    <property type="project" value="TreeGrafter"/>
</dbReference>
<evidence type="ECO:0000256" key="8">
    <source>
        <dbReference type="ARBA" id="ARBA00022664"/>
    </source>
</evidence>
<dbReference type="InterPro" id="IPR029055">
    <property type="entry name" value="Ntn_hydrolases_N"/>
</dbReference>
<dbReference type="PROSITE" id="PS00854">
    <property type="entry name" value="PROTEASOME_BETA_1"/>
    <property type="match status" value="1"/>
</dbReference>
<dbReference type="InterPro" id="IPR032292">
    <property type="entry name" value="CEBP1_N"/>
</dbReference>
<evidence type="ECO:0000256" key="14">
    <source>
        <dbReference type="ARBA" id="ARBA00022942"/>
    </source>
</evidence>
<dbReference type="InterPro" id="IPR034977">
    <property type="entry name" value="CPEB1_RRM1"/>
</dbReference>
<comment type="subcellular location">
    <subcellularLocation>
        <location evidence="3">Cytoplasm</location>
        <location evidence="3">Stress granule</location>
    </subcellularLocation>
    <subcellularLocation>
        <location evidence="2">Nucleus</location>
    </subcellularLocation>
</comment>
<dbReference type="FunFam" id="3.30.70.330:FF:000054">
    <property type="entry name" value="Cytoplasmic polyadenylation element-binding protein 1"/>
    <property type="match status" value="1"/>
</dbReference>
<dbReference type="CDD" id="cd12683">
    <property type="entry name" value="RRM_RBPMS2"/>
    <property type="match status" value="1"/>
</dbReference>
<dbReference type="GO" id="GO:0005634">
    <property type="term" value="C:nucleus"/>
    <property type="evidence" value="ECO:0007669"/>
    <property type="project" value="UniProtKB-SubCell"/>
</dbReference>
<feature type="region of interest" description="Disordered" evidence="20">
    <location>
        <begin position="693"/>
        <end position="716"/>
    </location>
</feature>
<comment type="function">
    <text evidence="16">Sequence-specific RNA-binding protein that regulates mRNA cytoplasmic polyadenylation and translation initiation during oocyte maturation and early development. Binds to the cytoplasmic polyadenylation element (CPE), an uridine-rich sequence element (consensus sequence 5'-UUUUUAU-3') within the mRNA 3'-UTR.</text>
</comment>
<dbReference type="SMART" id="SM00360">
    <property type="entry name" value="RRM"/>
    <property type="match status" value="3"/>
</dbReference>
<dbReference type="Gene3D" id="3.60.20.10">
    <property type="entry name" value="Glutamine Phosphoribosylpyrophosphate, subunit 1, domain 1"/>
    <property type="match status" value="1"/>
</dbReference>
<sequence>MEAIGHAGTCLGILANDGVLLAAERRNIHKLLDEVFFSEKIYKLNEDMACSVAGITSDANVLTNELRLIAQRYLLQYQEPIPCEQLVTALCDIKQAYTQFGGKRPFGVSLLYMGWDKHYGFQLYQSDPSGNYGGWKATCIGNNSAAAVSMLKQDFKEGEMTLSSALALAVKVLNKTMDVSKLSAEKVEIATLTRKDGKTKIKVLKQKEVEELIKRHEAEEAKTEKDKKDKEIKDFPLLRHAELLQHAALHFSRFAETLISSPRSPHPSRHRNSTPQLSASAGDRQKHKSCRKLNSIVFSDFFVWPLSRRCFYRNIQIVCVCRLSPDTSASSSSSSYARPHLGTSSLLKFKRQQEFHCSAGRALGKYHQSRRNVILCAAAAAAAEASASMSLKADAEPGSNSTNNNNGSSSSSSGVSIEEEVRTLFVSGLPVDIKPRELYLLFRPFKGYEGSLIKLTSKQPVGFVTFDSRSGAEAAKNSLNGIRFDPESPQTLRLEFAKANTKMAKSKLMATPNPTNIHPALGAHFIARDPYDLTGAALIPASPDAWTPYPLYTTELTPGLPHAAFTYPAAAAAAAALHAQASGNHTFVQLKPESPDSESPALSTCSNADIFRRMNTMLGNALDFTGVCTTPGSGKGKPNLLCESELAAVGSRRMLFPNCGVMPGSQEIPSSRGSPGVTDLGLGLQSLRLSGWDRPWSSQETDAHASPSHAQTSSPSMLGILNSPFSSILGKPPGYLPPESMSMTADFLEKFPSMARMANRLDSSSFLDSRSSSPEDSETSGFSSGSDHLCDMLSTLRISPPLPYLASSMQKDLMRLGSRLDPQDSSSPLTPPSSDSPSSAVSRRWRTGSPWPGADMLDQSDDTFSIEREARLHRQAAAVNEATFTWSGQLPPRNNKDPLYSCKVFLGGVPWDITEAGLINTFSGYGPLTVEWPGKDGKHPRCPPKGNVAKGYVYLVFENEKSVRALLHACSQDPFHPEDNREYYFKMSSRRMRCKDVQVIPWVISDSNYVRCPAQRLDPSKTVFVGALHGMLNAEALASIMNDLFGGVMYAGIDTDKHKYPIGSGRVTFNNQRSYLKAVCAAFVEIKTPKFTKKVQIDPYLEDSMCQVCLRQPGPFFCRDQACFKYYCRSCWHWQHSMDILSNHRPLMRNQKNRDSS</sequence>
<keyword evidence="14 18" id="KW-0647">Proteasome</keyword>
<dbReference type="SUPFAM" id="SSF56235">
    <property type="entry name" value="N-terminal nucleophile aminohydrolases (Ntn hydrolases)"/>
    <property type="match status" value="1"/>
</dbReference>
<evidence type="ECO:0000256" key="5">
    <source>
        <dbReference type="ARBA" id="ARBA00011656"/>
    </source>
</evidence>
<evidence type="ECO:0000256" key="3">
    <source>
        <dbReference type="ARBA" id="ARBA00004210"/>
    </source>
</evidence>
<evidence type="ECO:0000256" key="19">
    <source>
        <dbReference type="SAM" id="Coils"/>
    </source>
</evidence>
<dbReference type="InterPro" id="IPR034787">
    <property type="entry name" value="RBPMS2_RRM"/>
</dbReference>
<dbReference type="EMBL" id="CP026247">
    <property type="protein sequence ID" value="AWP01238.1"/>
    <property type="molecule type" value="Genomic_DNA"/>
</dbReference>
<keyword evidence="23" id="KW-1185">Reference proteome</keyword>
<gene>
    <name evidence="22" type="ORF">SMAX5B_005662</name>
</gene>
<keyword evidence="12" id="KW-0810">Translation regulation</keyword>
<dbReference type="PANTHER" id="PTHR12566">
    <property type="entry name" value="CYTOPLASMIC POLYADENYLATION ELEMENT BINDING PROTEIN CPEB"/>
    <property type="match status" value="1"/>
</dbReference>
<comment type="similarity">
    <text evidence="18">Belongs to the peptidase T1A family.</text>
</comment>
<comment type="subunit">
    <text evidence="5">The 26S proteasome consists of a 20S proteasome core and two 19S regulatory subunits. The 20S proteasome core is a barrel-shaped complex made of 28 subunits that are arranged in four stacked rings. The two outer rings are each formed by seven alpha subunits, and the two inner rings are formed by seven beta subunits. The proteolytic activity is exerted by three beta-subunits PSMB5, PSMB6 and PSMB7.</text>
</comment>
<protein>
    <recommendedName>
        <fullName evidence="6">Proteasome subunit alpha type-4</fullName>
    </recommendedName>
</protein>
<evidence type="ECO:0000256" key="13">
    <source>
        <dbReference type="ARBA" id="ARBA00022884"/>
    </source>
</evidence>
<evidence type="ECO:0000256" key="12">
    <source>
        <dbReference type="ARBA" id="ARBA00022845"/>
    </source>
</evidence>
<dbReference type="CDD" id="cd03752">
    <property type="entry name" value="proteasome_alpha_type_4"/>
    <property type="match status" value="1"/>
</dbReference>
<dbReference type="FunFam" id="3.60.20.10:FF:000022">
    <property type="entry name" value="Proteasome subunit alpha type"/>
    <property type="match status" value="1"/>
</dbReference>
<dbReference type="InterPro" id="IPR023332">
    <property type="entry name" value="Proteasome_alpha-type"/>
</dbReference>
<dbReference type="GO" id="GO:0000900">
    <property type="term" value="F:mRNA regulatory element binding translation repressor activity"/>
    <property type="evidence" value="ECO:0007669"/>
    <property type="project" value="TreeGrafter"/>
</dbReference>
<dbReference type="InterPro" id="IPR032296">
    <property type="entry name" value="CEBP_ZZ"/>
</dbReference>